<reference evidence="1 2" key="1">
    <citation type="submission" date="2021-06" db="EMBL/GenBank/DDBJ databases">
        <authorList>
            <person name="Palmer J.M."/>
        </authorList>
    </citation>
    <scope>NUCLEOTIDE SEQUENCE [LARGE SCALE GENOMIC DNA]</scope>
    <source>
        <strain evidence="2">if_2019</strain>
        <tissue evidence="1">Muscle</tissue>
    </source>
</reference>
<accession>A0ABV0T4F7</accession>
<name>A0ABV0T4F7_9TELE</name>
<keyword evidence="2" id="KW-1185">Reference proteome</keyword>
<protein>
    <submittedName>
        <fullName evidence="1">Uncharacterized protein</fullName>
    </submittedName>
</protein>
<gene>
    <name evidence="1" type="ORF">ILYODFUR_037245</name>
</gene>
<dbReference type="Proteomes" id="UP001482620">
    <property type="component" value="Unassembled WGS sequence"/>
</dbReference>
<sequence length="110" mass="11914">MTEGQTSAAGPFIMMQCNNPCMRPEQRASVRYMGKCAVPRQLWISLSPQEDPLLDPLLGVDDFPHTQMCAEEASLWFFSSSSEPAASGLGHCSSCIPSRSCRISGTARSA</sequence>
<evidence type="ECO:0000313" key="2">
    <source>
        <dbReference type="Proteomes" id="UP001482620"/>
    </source>
</evidence>
<proteinExistence type="predicted"/>
<organism evidence="1 2">
    <name type="scientific">Ilyodon furcidens</name>
    <name type="common">goldbreast splitfin</name>
    <dbReference type="NCBI Taxonomy" id="33524"/>
    <lineage>
        <taxon>Eukaryota</taxon>
        <taxon>Metazoa</taxon>
        <taxon>Chordata</taxon>
        <taxon>Craniata</taxon>
        <taxon>Vertebrata</taxon>
        <taxon>Euteleostomi</taxon>
        <taxon>Actinopterygii</taxon>
        <taxon>Neopterygii</taxon>
        <taxon>Teleostei</taxon>
        <taxon>Neoteleostei</taxon>
        <taxon>Acanthomorphata</taxon>
        <taxon>Ovalentaria</taxon>
        <taxon>Atherinomorphae</taxon>
        <taxon>Cyprinodontiformes</taxon>
        <taxon>Goodeidae</taxon>
        <taxon>Ilyodon</taxon>
    </lineage>
</organism>
<comment type="caution">
    <text evidence="1">The sequence shown here is derived from an EMBL/GenBank/DDBJ whole genome shotgun (WGS) entry which is preliminary data.</text>
</comment>
<evidence type="ECO:0000313" key="1">
    <source>
        <dbReference type="EMBL" id="MEQ2227384.1"/>
    </source>
</evidence>
<dbReference type="EMBL" id="JAHRIQ010019671">
    <property type="protein sequence ID" value="MEQ2227384.1"/>
    <property type="molecule type" value="Genomic_DNA"/>
</dbReference>